<proteinExistence type="predicted"/>
<evidence type="ECO:0000256" key="1">
    <source>
        <dbReference type="SAM" id="Phobius"/>
    </source>
</evidence>
<name>A0A7T5RK98_9BACT</name>
<feature type="transmembrane region" description="Helical" evidence="1">
    <location>
        <begin position="43"/>
        <end position="62"/>
    </location>
</feature>
<protein>
    <submittedName>
        <fullName evidence="2">Uncharacterized protein</fullName>
    </submittedName>
</protein>
<reference evidence="2 3" key="1">
    <citation type="submission" date="2020-07" db="EMBL/GenBank/DDBJ databases">
        <title>Huge and variable diversity of episymbiotic CPR bacteria and DPANN archaea in groundwater ecosystems.</title>
        <authorList>
            <person name="He C.Y."/>
            <person name="Keren R."/>
            <person name="Whittaker M."/>
            <person name="Farag I.F."/>
            <person name="Doudna J."/>
            <person name="Cate J.H.D."/>
            <person name="Banfield J.F."/>
        </authorList>
    </citation>
    <scope>NUCLEOTIDE SEQUENCE [LARGE SCALE GENOMIC DNA]</scope>
    <source>
        <strain evidence="2">NC_groundwater_541_Ag_S-0.1um_46_50</strain>
    </source>
</reference>
<feature type="transmembrane region" description="Helical" evidence="1">
    <location>
        <begin position="69"/>
        <end position="90"/>
    </location>
</feature>
<organism evidence="2 3">
    <name type="scientific">Candidatus Sungiibacteriota bacterium</name>
    <dbReference type="NCBI Taxonomy" id="2750080"/>
    <lineage>
        <taxon>Bacteria</taxon>
        <taxon>Candidatus Sungiibacteriota</taxon>
    </lineage>
</organism>
<evidence type="ECO:0000313" key="2">
    <source>
        <dbReference type="EMBL" id="QQG45659.1"/>
    </source>
</evidence>
<keyword evidence="1" id="KW-0812">Transmembrane</keyword>
<keyword evidence="1" id="KW-1133">Transmembrane helix</keyword>
<evidence type="ECO:0000313" key="3">
    <source>
        <dbReference type="Proteomes" id="UP000595618"/>
    </source>
</evidence>
<dbReference type="EMBL" id="CP066690">
    <property type="protein sequence ID" value="QQG45659.1"/>
    <property type="molecule type" value="Genomic_DNA"/>
</dbReference>
<accession>A0A7T5RK98</accession>
<gene>
    <name evidence="2" type="ORF">HYW89_01940</name>
</gene>
<keyword evidence="1" id="KW-0472">Membrane</keyword>
<dbReference type="Proteomes" id="UP000595618">
    <property type="component" value="Chromosome"/>
</dbReference>
<dbReference type="AlphaFoldDB" id="A0A7T5RK98"/>
<sequence length="114" mass="13265">MLGLSSVFLALAFLILVYFDLPRQIFLFFLDTPDKYWIVVSGYHLHKMFWGFLSLLISLVLWRFGATKVILTVARVAFFIGVGLVAVDLWSHWYTQGTPYFALWDLYIHPSLTK</sequence>